<evidence type="ECO:0000313" key="3">
    <source>
        <dbReference type="Proteomes" id="UP000475582"/>
    </source>
</evidence>
<name>A0A6L6PKA9_9BURK</name>
<keyword evidence="1" id="KW-0812">Transmembrane</keyword>
<dbReference type="RefSeq" id="WP_155465043.1">
    <property type="nucleotide sequence ID" value="NZ_WNKY01000019.1"/>
</dbReference>
<proteinExistence type="predicted"/>
<dbReference type="Proteomes" id="UP000475582">
    <property type="component" value="Unassembled WGS sequence"/>
</dbReference>
<reference evidence="2 3" key="1">
    <citation type="submission" date="2019-11" db="EMBL/GenBank/DDBJ databases">
        <title>Type strains purchased from KCTC, JCM and DSMZ.</title>
        <authorList>
            <person name="Lu H."/>
        </authorList>
    </citation>
    <scope>NUCLEOTIDE SEQUENCE [LARGE SCALE GENOMIC DNA]</scope>
    <source>
        <strain evidence="2 3">KCTC 22382</strain>
    </source>
</reference>
<keyword evidence="1" id="KW-1133">Transmembrane helix</keyword>
<evidence type="ECO:0000313" key="2">
    <source>
        <dbReference type="EMBL" id="MTV39372.1"/>
    </source>
</evidence>
<accession>A0A6L6PKA9</accession>
<keyword evidence="3" id="KW-1185">Reference proteome</keyword>
<dbReference type="OrthoDB" id="8781725at2"/>
<dbReference type="AlphaFoldDB" id="A0A6L6PKA9"/>
<keyword evidence="1" id="KW-0472">Membrane</keyword>
<dbReference type="EMBL" id="WNKY01000019">
    <property type="protein sequence ID" value="MTV39372.1"/>
    <property type="molecule type" value="Genomic_DNA"/>
</dbReference>
<comment type="caution">
    <text evidence="2">The sequence shown here is derived from an EMBL/GenBank/DDBJ whole genome shotgun (WGS) entry which is preliminary data.</text>
</comment>
<organism evidence="2 3">
    <name type="scientific">Duganella radicis</name>
    <dbReference type="NCBI Taxonomy" id="551988"/>
    <lineage>
        <taxon>Bacteria</taxon>
        <taxon>Pseudomonadati</taxon>
        <taxon>Pseudomonadota</taxon>
        <taxon>Betaproteobacteria</taxon>
        <taxon>Burkholderiales</taxon>
        <taxon>Oxalobacteraceae</taxon>
        <taxon>Telluria group</taxon>
        <taxon>Duganella</taxon>
    </lineage>
</organism>
<sequence>MEARIVKLEDSSTAIRERLANIEARLEQTATKADLAALEARMEKGFADVIKWIIGVAIVLTATSVTVITFVLNNAAPKAPPPVPQPIVIYAQPAPPK</sequence>
<feature type="transmembrane region" description="Helical" evidence="1">
    <location>
        <begin position="49"/>
        <end position="72"/>
    </location>
</feature>
<evidence type="ECO:0000256" key="1">
    <source>
        <dbReference type="SAM" id="Phobius"/>
    </source>
</evidence>
<protein>
    <submittedName>
        <fullName evidence="2">Uncharacterized protein</fullName>
    </submittedName>
</protein>
<gene>
    <name evidence="2" type="ORF">GM676_17525</name>
</gene>